<name>A0AAD2FKN7_9STRA</name>
<dbReference type="EMBL" id="CAKOGP040001557">
    <property type="protein sequence ID" value="CAJ1945895.1"/>
    <property type="molecule type" value="Genomic_DNA"/>
</dbReference>
<dbReference type="PANTHER" id="PTHR12473:SF8">
    <property type="entry name" value="UBIQUITIN CARBOXYL-TERMINAL HYDROLASE MINDY-4-RELATED"/>
    <property type="match status" value="1"/>
</dbReference>
<accession>A0AAD2FKN7</accession>
<dbReference type="AlphaFoldDB" id="A0AAD2FKN7"/>
<dbReference type="PANTHER" id="PTHR12473">
    <property type="entry name" value="UBIQUITIN CARBOXYL-TERMINAL HYDROLASE MINDY-4-RELATED"/>
    <property type="match status" value="1"/>
</dbReference>
<dbReference type="SUPFAM" id="SSF47473">
    <property type="entry name" value="EF-hand"/>
    <property type="match status" value="1"/>
</dbReference>
<dbReference type="GO" id="GO:0004843">
    <property type="term" value="F:cysteine-type deubiquitinase activity"/>
    <property type="evidence" value="ECO:0007669"/>
    <property type="project" value="UniProtKB-EC"/>
</dbReference>
<evidence type="ECO:0000256" key="1">
    <source>
        <dbReference type="ARBA" id="ARBA00000707"/>
    </source>
</evidence>
<evidence type="ECO:0000256" key="4">
    <source>
        <dbReference type="ARBA" id="ARBA00012759"/>
    </source>
</evidence>
<dbReference type="InterPro" id="IPR011992">
    <property type="entry name" value="EF-hand-dom_pair"/>
</dbReference>
<evidence type="ECO:0000256" key="3">
    <source>
        <dbReference type="ARBA" id="ARBA00011074"/>
    </source>
</evidence>
<evidence type="ECO:0000259" key="7">
    <source>
        <dbReference type="Pfam" id="PF13898"/>
    </source>
</evidence>
<gene>
    <name evidence="8" type="ORF">CYCCA115_LOCUS10038</name>
</gene>
<dbReference type="InterPro" id="IPR039785">
    <property type="entry name" value="MINY3/4"/>
</dbReference>
<evidence type="ECO:0000313" key="8">
    <source>
        <dbReference type="EMBL" id="CAJ1945895.1"/>
    </source>
</evidence>
<comment type="similarity">
    <text evidence="3">Belongs to the MINDY deubiquitinase family. FAM188 subfamily.</text>
</comment>
<organism evidence="8 9">
    <name type="scientific">Cylindrotheca closterium</name>
    <dbReference type="NCBI Taxonomy" id="2856"/>
    <lineage>
        <taxon>Eukaryota</taxon>
        <taxon>Sar</taxon>
        <taxon>Stramenopiles</taxon>
        <taxon>Ochrophyta</taxon>
        <taxon>Bacillariophyta</taxon>
        <taxon>Bacillariophyceae</taxon>
        <taxon>Bacillariophycidae</taxon>
        <taxon>Bacillariales</taxon>
        <taxon>Bacillariaceae</taxon>
        <taxon>Cylindrotheca</taxon>
    </lineage>
</organism>
<dbReference type="GO" id="GO:0006508">
    <property type="term" value="P:proteolysis"/>
    <property type="evidence" value="ECO:0007669"/>
    <property type="project" value="UniProtKB-KW"/>
</dbReference>
<evidence type="ECO:0000313" key="9">
    <source>
        <dbReference type="Proteomes" id="UP001295423"/>
    </source>
</evidence>
<reference evidence="8" key="1">
    <citation type="submission" date="2023-08" db="EMBL/GenBank/DDBJ databases">
        <authorList>
            <person name="Audoor S."/>
            <person name="Bilcke G."/>
        </authorList>
    </citation>
    <scope>NUCLEOTIDE SEQUENCE</scope>
</reference>
<protein>
    <recommendedName>
        <fullName evidence="4">ubiquitinyl hydrolase 1</fullName>
        <ecNumber evidence="4">3.4.19.12</ecNumber>
    </recommendedName>
    <alternativeName>
        <fullName evidence="6">Deubiquitinating enzyme MINDY-3</fullName>
    </alternativeName>
</protein>
<comment type="catalytic activity">
    <reaction evidence="1">
        <text>Thiol-dependent hydrolysis of ester, thioester, amide, peptide and isopeptide bonds formed by the C-terminal Gly of ubiquitin (a 76-residue protein attached to proteins as an intracellular targeting signal).</text>
        <dbReference type="EC" id="3.4.19.12"/>
    </reaction>
</comment>
<dbReference type="GO" id="GO:1990380">
    <property type="term" value="F:K48-linked deubiquitinase activity"/>
    <property type="evidence" value="ECO:0007669"/>
    <property type="project" value="InterPro"/>
</dbReference>
<sequence length="261" mass="28516">MRYLEVGGYYKTPKYPIWVVGSTSHFTVMFGDAACLQESSSDVLLEKVRRAFKRMEGGAEENGFIQSQQLGQFLKSLDLNIADHNVQTLAATMEVHGAGIILWEDLWKRTSRLLTGASLEAVLSDDADNGAASQTAMVTTPAAAPEQLSDEELARRLQAEWNGEPVVLPPAPAPAPAAQRKEEYGKTFQMYHYNGLRGGNLRCFRVTRLSADEAIGASVSLASGQSSIPMMVDSGSLEDVLRCKWPSCKIDWMGNAQPSID</sequence>
<dbReference type="Pfam" id="PF13898">
    <property type="entry name" value="MINDY-3_4_CD"/>
    <property type="match status" value="1"/>
</dbReference>
<keyword evidence="5" id="KW-0833">Ubl conjugation pathway</keyword>
<feature type="domain" description="Deubiquitinating enzyme MINDY-3/4 conserved" evidence="7">
    <location>
        <begin position="2"/>
        <end position="36"/>
    </location>
</feature>
<dbReference type="Proteomes" id="UP001295423">
    <property type="component" value="Unassembled WGS sequence"/>
</dbReference>
<dbReference type="EC" id="3.4.19.12" evidence="4"/>
<dbReference type="InterPro" id="IPR025257">
    <property type="entry name" value="MINDY-3/4_CD"/>
</dbReference>
<evidence type="ECO:0000256" key="5">
    <source>
        <dbReference type="ARBA" id="ARBA00022786"/>
    </source>
</evidence>
<evidence type="ECO:0000256" key="2">
    <source>
        <dbReference type="ARBA" id="ARBA00002107"/>
    </source>
</evidence>
<keyword evidence="9" id="KW-1185">Reference proteome</keyword>
<evidence type="ECO:0000256" key="6">
    <source>
        <dbReference type="ARBA" id="ARBA00033208"/>
    </source>
</evidence>
<comment type="function">
    <text evidence="2">Hydrolase that can remove 'Lys-48'-linked conjugated ubiquitin from proteins.</text>
</comment>
<dbReference type="GO" id="GO:0071108">
    <property type="term" value="P:protein K48-linked deubiquitination"/>
    <property type="evidence" value="ECO:0007669"/>
    <property type="project" value="InterPro"/>
</dbReference>
<proteinExistence type="inferred from homology"/>
<comment type="caution">
    <text evidence="8">The sequence shown here is derived from an EMBL/GenBank/DDBJ whole genome shotgun (WGS) entry which is preliminary data.</text>
</comment>